<keyword evidence="1 4" id="KW-0312">Gluconeogenesis</keyword>
<dbReference type="RefSeq" id="WP_037255840.1">
    <property type="nucleotide sequence ID" value="NZ_NRRE01000011.1"/>
</dbReference>
<dbReference type="SUPFAM" id="SSF53697">
    <property type="entry name" value="SIS domain"/>
    <property type="match status" value="1"/>
</dbReference>
<sequence length="436" mass="46641">MANSLNQDLSGAIAQNQSGRITNKTHEDLAARAGRAVEAMAQDLGNPRLRCLEAAKTTHDLDSIDSIAERYQASFDDVLILGLGGSSLGGKATAALVDQGFGPPAGAPRLHFMENVDPATFKALCTRIDLAKTGVIAISKSGSTAETLMQLGIVMANLELHLSPGAMKERITVITEPKDSPLTRLARRYGLATLPHDEDIGGRFAVLSNVGMLPARLLGMNVRELRAGAAEMLSETMSAEQPELSAPAQGAALQVGAMHDLGVSQSVLMAYSDRLGSFTRWFRQLWAESLGKNGTGTTPIDALGAVDQHSQLQLYLDGRPDKLFTILRVTGESPGPAAPATILDDPEIDYLANTRMGALLAAEARATVETLQRSDRPVRTIDVAQLDEMTLGGLFMHFMLETVIAADLLEVDPFTQPAVEDGKRLAREYLSNKSEV</sequence>
<comment type="pathway">
    <text evidence="4">Carbohydrate degradation; glycolysis; D-glyceraldehyde 3-phosphate and glycerone phosphate from D-glucose: step 2/4.</text>
</comment>
<dbReference type="Pfam" id="PF00342">
    <property type="entry name" value="PGI"/>
    <property type="match status" value="1"/>
</dbReference>
<dbReference type="GO" id="GO:0048029">
    <property type="term" value="F:monosaccharide binding"/>
    <property type="evidence" value="ECO:0007669"/>
    <property type="project" value="TreeGrafter"/>
</dbReference>
<evidence type="ECO:0000313" key="7">
    <source>
        <dbReference type="Proteomes" id="UP000778970"/>
    </source>
</evidence>
<dbReference type="InterPro" id="IPR001347">
    <property type="entry name" value="SIS_dom"/>
</dbReference>
<evidence type="ECO:0000256" key="3">
    <source>
        <dbReference type="ARBA" id="ARBA00023235"/>
    </source>
</evidence>
<evidence type="ECO:0000313" key="6">
    <source>
        <dbReference type="EMBL" id="MBK1696165.1"/>
    </source>
</evidence>
<dbReference type="GO" id="GO:0006094">
    <property type="term" value="P:gluconeogenesis"/>
    <property type="evidence" value="ECO:0007669"/>
    <property type="project" value="UniProtKB-KW"/>
</dbReference>
<keyword evidence="2 4" id="KW-0324">Glycolysis</keyword>
<dbReference type="GO" id="GO:0051156">
    <property type="term" value="P:glucose 6-phosphate metabolic process"/>
    <property type="evidence" value="ECO:0007669"/>
    <property type="project" value="TreeGrafter"/>
</dbReference>
<dbReference type="GO" id="GO:0006096">
    <property type="term" value="P:glycolytic process"/>
    <property type="evidence" value="ECO:0007669"/>
    <property type="project" value="UniProtKB-KW"/>
</dbReference>
<reference evidence="6" key="1">
    <citation type="submission" date="2017-08" db="EMBL/GenBank/DDBJ databases">
        <authorList>
            <person name="Imhoff J.F."/>
            <person name="Rahn T."/>
            <person name="Kuenzel S."/>
            <person name="Neulinger S.C."/>
        </authorList>
    </citation>
    <scope>NUCLEOTIDE SEQUENCE</scope>
    <source>
        <strain evidence="6">DSM 9154</strain>
    </source>
</reference>
<comment type="similarity">
    <text evidence="4">Belongs to the GPI family.</text>
</comment>
<dbReference type="PROSITE" id="PS51463">
    <property type="entry name" value="P_GLUCOSE_ISOMERASE_3"/>
    <property type="match status" value="1"/>
</dbReference>
<dbReference type="PANTHER" id="PTHR11469:SF1">
    <property type="entry name" value="GLUCOSE-6-PHOSPHATE ISOMERASE"/>
    <property type="match status" value="1"/>
</dbReference>
<dbReference type="EC" id="5.3.1.9" evidence="4"/>
<feature type="domain" description="SIS" evidence="5">
    <location>
        <begin position="67"/>
        <end position="225"/>
    </location>
</feature>
<evidence type="ECO:0000259" key="5">
    <source>
        <dbReference type="PROSITE" id="PS51464"/>
    </source>
</evidence>
<dbReference type="GO" id="GO:0097367">
    <property type="term" value="F:carbohydrate derivative binding"/>
    <property type="evidence" value="ECO:0007669"/>
    <property type="project" value="InterPro"/>
</dbReference>
<keyword evidence="7" id="KW-1185">Reference proteome</keyword>
<dbReference type="Gene3D" id="3.40.50.10490">
    <property type="entry name" value="Glucose-6-phosphate isomerase like protein, domain 1"/>
    <property type="match status" value="2"/>
</dbReference>
<dbReference type="GO" id="GO:0004347">
    <property type="term" value="F:glucose-6-phosphate isomerase activity"/>
    <property type="evidence" value="ECO:0007669"/>
    <property type="project" value="UniProtKB-EC"/>
</dbReference>
<gene>
    <name evidence="6" type="ORF">CKO21_02770</name>
</gene>
<proteinExistence type="inferred from homology"/>
<reference evidence="6" key="2">
    <citation type="journal article" date="2020" name="Microorganisms">
        <title>Osmotic Adaptation and Compatible Solute Biosynthesis of Phototrophic Bacteria as Revealed from Genome Analyses.</title>
        <authorList>
            <person name="Imhoff J.F."/>
            <person name="Rahn T."/>
            <person name="Kunzel S."/>
            <person name="Keller A."/>
            <person name="Neulinger S.C."/>
        </authorList>
    </citation>
    <scope>NUCLEOTIDE SEQUENCE</scope>
    <source>
        <strain evidence="6">DSM 9154</strain>
    </source>
</reference>
<dbReference type="GO" id="GO:0005829">
    <property type="term" value="C:cytosol"/>
    <property type="evidence" value="ECO:0007669"/>
    <property type="project" value="TreeGrafter"/>
</dbReference>
<dbReference type="PROSITE" id="PS00174">
    <property type="entry name" value="P_GLUCOSE_ISOMERASE_2"/>
    <property type="match status" value="1"/>
</dbReference>
<dbReference type="PRINTS" id="PR00662">
    <property type="entry name" value="G6PISOMERASE"/>
</dbReference>
<protein>
    <recommendedName>
        <fullName evidence="4">Glucose-6-phosphate isomerase</fullName>
        <ecNumber evidence="4">5.3.1.9</ecNumber>
    </recommendedName>
</protein>
<accession>A0A934QGN1</accession>
<dbReference type="PANTHER" id="PTHR11469">
    <property type="entry name" value="GLUCOSE-6-PHOSPHATE ISOMERASE"/>
    <property type="match status" value="1"/>
</dbReference>
<dbReference type="InterPro" id="IPR046348">
    <property type="entry name" value="SIS_dom_sf"/>
</dbReference>
<evidence type="ECO:0000256" key="4">
    <source>
        <dbReference type="RuleBase" id="RU000612"/>
    </source>
</evidence>
<dbReference type="InterPro" id="IPR018189">
    <property type="entry name" value="Phosphoglucose_isomerase_CS"/>
</dbReference>
<comment type="catalytic activity">
    <reaction evidence="4">
        <text>alpha-D-glucose 6-phosphate = beta-D-fructose 6-phosphate</text>
        <dbReference type="Rhea" id="RHEA:11816"/>
        <dbReference type="ChEBI" id="CHEBI:57634"/>
        <dbReference type="ChEBI" id="CHEBI:58225"/>
        <dbReference type="EC" id="5.3.1.9"/>
    </reaction>
</comment>
<dbReference type="PROSITE" id="PS51464">
    <property type="entry name" value="SIS"/>
    <property type="match status" value="1"/>
</dbReference>
<comment type="caution">
    <text evidence="6">The sequence shown here is derived from an EMBL/GenBank/DDBJ whole genome shotgun (WGS) entry which is preliminary data.</text>
</comment>
<dbReference type="AlphaFoldDB" id="A0A934QGN1"/>
<keyword evidence="3 4" id="KW-0413">Isomerase</keyword>
<dbReference type="Proteomes" id="UP000778970">
    <property type="component" value="Unassembled WGS sequence"/>
</dbReference>
<organism evidence="6 7">
    <name type="scientific">Rhodovibrio salinarum</name>
    <dbReference type="NCBI Taxonomy" id="1087"/>
    <lineage>
        <taxon>Bacteria</taxon>
        <taxon>Pseudomonadati</taxon>
        <taxon>Pseudomonadota</taxon>
        <taxon>Alphaproteobacteria</taxon>
        <taxon>Rhodospirillales</taxon>
        <taxon>Rhodovibrionaceae</taxon>
        <taxon>Rhodovibrio</taxon>
    </lineage>
</organism>
<name>A0A934QGN1_9PROT</name>
<evidence type="ECO:0000256" key="1">
    <source>
        <dbReference type="ARBA" id="ARBA00022432"/>
    </source>
</evidence>
<dbReference type="EMBL" id="NRRE01000011">
    <property type="protein sequence ID" value="MBK1696165.1"/>
    <property type="molecule type" value="Genomic_DNA"/>
</dbReference>
<dbReference type="InterPro" id="IPR001672">
    <property type="entry name" value="G6P_Isomerase"/>
</dbReference>
<evidence type="ECO:0000256" key="2">
    <source>
        <dbReference type="ARBA" id="ARBA00023152"/>
    </source>
</evidence>